<proteinExistence type="inferred from homology"/>
<evidence type="ECO:0000256" key="9">
    <source>
        <dbReference type="RuleBase" id="RU003945"/>
    </source>
</evidence>
<comment type="similarity">
    <text evidence="9">Belongs to the OXA1/ALB3/YidC family.</text>
</comment>
<dbReference type="AlphaFoldDB" id="A0A1G1WCW9"/>
<feature type="transmembrane region" description="Helical" evidence="10">
    <location>
        <begin position="86"/>
        <end position="106"/>
    </location>
</feature>
<keyword evidence="4 9" id="KW-0812">Transmembrane</keyword>
<accession>A0A1G1WCW9</accession>
<evidence type="ECO:0000256" key="10">
    <source>
        <dbReference type="SAM" id="Phobius"/>
    </source>
</evidence>
<evidence type="ECO:0000256" key="8">
    <source>
        <dbReference type="ARBA" id="ARBA00023186"/>
    </source>
</evidence>
<dbReference type="InterPro" id="IPR047196">
    <property type="entry name" value="YidC_ALB_C"/>
</dbReference>
<comment type="caution">
    <text evidence="12">The sequence shown here is derived from an EMBL/GenBank/DDBJ whole genome shotgun (WGS) entry which is preliminary data.</text>
</comment>
<dbReference type="PANTHER" id="PTHR12428">
    <property type="entry name" value="OXA1"/>
    <property type="match status" value="1"/>
</dbReference>
<evidence type="ECO:0000256" key="3">
    <source>
        <dbReference type="ARBA" id="ARBA00022475"/>
    </source>
</evidence>
<evidence type="ECO:0000256" key="2">
    <source>
        <dbReference type="ARBA" id="ARBA00022448"/>
    </source>
</evidence>
<dbReference type="GO" id="GO:0005886">
    <property type="term" value="C:plasma membrane"/>
    <property type="evidence" value="ECO:0007669"/>
    <property type="project" value="UniProtKB-SubCell"/>
</dbReference>
<evidence type="ECO:0000256" key="5">
    <source>
        <dbReference type="ARBA" id="ARBA00022927"/>
    </source>
</evidence>
<dbReference type="InterPro" id="IPR028055">
    <property type="entry name" value="YidC/Oxa/ALB_C"/>
</dbReference>
<keyword evidence="7 10" id="KW-0472">Membrane</keyword>
<keyword evidence="2" id="KW-0813">Transport</keyword>
<feature type="transmembrane region" description="Helical" evidence="10">
    <location>
        <begin position="137"/>
        <end position="155"/>
    </location>
</feature>
<evidence type="ECO:0000256" key="4">
    <source>
        <dbReference type="ARBA" id="ARBA00022692"/>
    </source>
</evidence>
<dbReference type="STRING" id="1802596.A2Z11_03940"/>
<evidence type="ECO:0000256" key="7">
    <source>
        <dbReference type="ARBA" id="ARBA00023136"/>
    </source>
</evidence>
<keyword evidence="8" id="KW-0143">Chaperone</keyword>
<dbReference type="GO" id="GO:0015031">
    <property type="term" value="P:protein transport"/>
    <property type="evidence" value="ECO:0007669"/>
    <property type="project" value="UniProtKB-KW"/>
</dbReference>
<dbReference type="GO" id="GO:0051205">
    <property type="term" value="P:protein insertion into membrane"/>
    <property type="evidence" value="ECO:0007669"/>
    <property type="project" value="TreeGrafter"/>
</dbReference>
<sequence>MIDLFVQLILSLNNLLFGNLGLTILVIGILSRAVFHPFYANSIRYSKAMRDLKPKLDDIKKKHSGNMQKQAAEQSRVFREAGISPAAGAIGCVSLIIQIGIFFLLFQSLQRVVDTGVDTNFFIWDLAKPDVYNIQGIPLPLPGILVIMTAAFSFAQSKMLAPANPGPKEVKKKERGDIADALSATQGQMMYFIPLIILFSGTQFPAALALYWFVSTAFGIIQQYNIAGAGGLESWLRKIRPVK</sequence>
<keyword evidence="3" id="KW-1003">Cell membrane</keyword>
<name>A0A1G1WCW9_9BACT</name>
<feature type="transmembrane region" description="Helical" evidence="10">
    <location>
        <begin position="191"/>
        <end position="214"/>
    </location>
</feature>
<dbReference type="InterPro" id="IPR001708">
    <property type="entry name" value="YidC/ALB3/OXA1/COX18"/>
</dbReference>
<evidence type="ECO:0000313" key="13">
    <source>
        <dbReference type="Proteomes" id="UP000176389"/>
    </source>
</evidence>
<organism evidence="12 13">
    <name type="scientific">Candidatus Woykebacteria bacterium RBG_16_43_9</name>
    <dbReference type="NCBI Taxonomy" id="1802596"/>
    <lineage>
        <taxon>Bacteria</taxon>
        <taxon>Candidatus Woykeibacteriota</taxon>
    </lineage>
</organism>
<gene>
    <name evidence="12" type="ORF">A2Z11_03940</name>
</gene>
<evidence type="ECO:0000313" key="12">
    <source>
        <dbReference type="EMBL" id="OGY25549.1"/>
    </source>
</evidence>
<evidence type="ECO:0000256" key="6">
    <source>
        <dbReference type="ARBA" id="ARBA00022989"/>
    </source>
</evidence>
<keyword evidence="6 10" id="KW-1133">Transmembrane helix</keyword>
<dbReference type="Proteomes" id="UP000176389">
    <property type="component" value="Unassembled WGS sequence"/>
</dbReference>
<dbReference type="CDD" id="cd20070">
    <property type="entry name" value="5TM_YidC_Alb3"/>
    <property type="match status" value="1"/>
</dbReference>
<evidence type="ECO:0000259" key="11">
    <source>
        <dbReference type="Pfam" id="PF02096"/>
    </source>
</evidence>
<dbReference type="EMBL" id="MHCS01000045">
    <property type="protein sequence ID" value="OGY25549.1"/>
    <property type="molecule type" value="Genomic_DNA"/>
</dbReference>
<dbReference type="NCBIfam" id="TIGR03592">
    <property type="entry name" value="yidC_oxa1_cterm"/>
    <property type="match status" value="1"/>
</dbReference>
<dbReference type="Pfam" id="PF02096">
    <property type="entry name" value="60KD_IMP"/>
    <property type="match status" value="1"/>
</dbReference>
<evidence type="ECO:0000256" key="1">
    <source>
        <dbReference type="ARBA" id="ARBA00004651"/>
    </source>
</evidence>
<feature type="domain" description="Membrane insertase YidC/Oxa/ALB C-terminal" evidence="11">
    <location>
        <begin position="21"/>
        <end position="226"/>
    </location>
</feature>
<dbReference type="PANTHER" id="PTHR12428:SF65">
    <property type="entry name" value="CYTOCHROME C OXIDASE ASSEMBLY PROTEIN COX18, MITOCHONDRIAL"/>
    <property type="match status" value="1"/>
</dbReference>
<reference evidence="12 13" key="1">
    <citation type="journal article" date="2016" name="Nat. Commun.">
        <title>Thousands of microbial genomes shed light on interconnected biogeochemical processes in an aquifer system.</title>
        <authorList>
            <person name="Anantharaman K."/>
            <person name="Brown C.T."/>
            <person name="Hug L.A."/>
            <person name="Sharon I."/>
            <person name="Castelle C.J."/>
            <person name="Probst A.J."/>
            <person name="Thomas B.C."/>
            <person name="Singh A."/>
            <person name="Wilkins M.J."/>
            <person name="Karaoz U."/>
            <person name="Brodie E.L."/>
            <person name="Williams K.H."/>
            <person name="Hubbard S.S."/>
            <person name="Banfield J.F."/>
        </authorList>
    </citation>
    <scope>NUCLEOTIDE SEQUENCE [LARGE SCALE GENOMIC DNA]</scope>
</reference>
<keyword evidence="5" id="KW-0653">Protein transport</keyword>
<dbReference type="GO" id="GO:0032977">
    <property type="term" value="F:membrane insertase activity"/>
    <property type="evidence" value="ECO:0007669"/>
    <property type="project" value="InterPro"/>
</dbReference>
<feature type="transmembrane region" description="Helical" evidence="10">
    <location>
        <begin position="20"/>
        <end position="40"/>
    </location>
</feature>
<comment type="subcellular location">
    <subcellularLocation>
        <location evidence="1">Cell membrane</location>
        <topology evidence="1">Multi-pass membrane protein</topology>
    </subcellularLocation>
    <subcellularLocation>
        <location evidence="9">Membrane</location>
        <topology evidence="9">Multi-pass membrane protein</topology>
    </subcellularLocation>
</comment>
<protein>
    <recommendedName>
        <fullName evidence="11">Membrane insertase YidC/Oxa/ALB C-terminal domain-containing protein</fullName>
    </recommendedName>
</protein>